<evidence type="ECO:0000313" key="2">
    <source>
        <dbReference type="Proteomes" id="UP000826014"/>
    </source>
</evidence>
<keyword evidence="2" id="KW-1185">Reference proteome</keyword>
<dbReference type="EMBL" id="CP075587">
    <property type="protein sequence ID" value="QYF49433.1"/>
    <property type="molecule type" value="Genomic_DNA"/>
</dbReference>
<evidence type="ECO:0000313" key="1">
    <source>
        <dbReference type="EMBL" id="QYF49433.1"/>
    </source>
</evidence>
<organism evidence="1 2">
    <name type="scientific">Candidatus Rhabdochlamydia oedothoracis</name>
    <dbReference type="NCBI Taxonomy" id="2720720"/>
    <lineage>
        <taxon>Bacteria</taxon>
        <taxon>Pseudomonadati</taxon>
        <taxon>Chlamydiota</taxon>
        <taxon>Chlamydiia</taxon>
        <taxon>Parachlamydiales</taxon>
        <taxon>Candidatus Rhabdochlamydiaceae</taxon>
        <taxon>Candidatus Rhabdochlamydia</taxon>
    </lineage>
</organism>
<gene>
    <name evidence="1" type="ORF">RHABOEDO_001774</name>
</gene>
<proteinExistence type="predicted"/>
<name>A0ABX8V8R9_9BACT</name>
<accession>A0ABX8V8R9</accession>
<dbReference type="Proteomes" id="UP000826014">
    <property type="component" value="Chromosome"/>
</dbReference>
<protein>
    <recommendedName>
        <fullName evidence="3">Integrase catalytic domain-containing protein</fullName>
    </recommendedName>
</protein>
<reference evidence="1 2" key="1">
    <citation type="journal article" date="2022" name="bioRxiv">
        <title>Ecology and evolution of chlamydial symbionts of arthropods.</title>
        <authorList>
            <person name="Halter T."/>
            <person name="Koestlbacher S."/>
            <person name="Collingro A."/>
            <person name="Sixt B.S."/>
            <person name="Toenshoff E.R."/>
            <person name="Hendrickx F."/>
            <person name="Kostanjsek R."/>
            <person name="Horn M."/>
        </authorList>
    </citation>
    <scope>NUCLEOTIDE SEQUENCE [LARGE SCALE GENOMIC DNA]</scope>
    <source>
        <strain evidence="1">W744xW776</strain>
    </source>
</reference>
<sequence>MTSISLDEVSRSNFYHFLHSLILHSDRGSQYTSEDFKEEEKIKIP</sequence>
<evidence type="ECO:0008006" key="3">
    <source>
        <dbReference type="Google" id="ProtNLM"/>
    </source>
</evidence>